<dbReference type="RefSeq" id="WP_115648429.1">
    <property type="nucleotide sequence ID" value="NZ_JBHMEH010000117.1"/>
</dbReference>
<feature type="region of interest" description="Disordered" evidence="1">
    <location>
        <begin position="41"/>
        <end position="79"/>
    </location>
</feature>
<feature type="compositionally biased region" description="Basic and acidic residues" evidence="1">
    <location>
        <begin position="70"/>
        <end position="79"/>
    </location>
</feature>
<gene>
    <name evidence="2" type="ORF">NCTC8684_01743</name>
</gene>
<sequence length="79" mass="8336">MPIYRIAGMAVKHDGQLLEEGQSIELDEAPLSPWLVEVKTTQASGQKADSKTDQPANSASEDTPPAGDATKADKKGEGK</sequence>
<dbReference type="AlphaFoldDB" id="A0AAX2M880"/>
<protein>
    <submittedName>
        <fullName evidence="2">Uncharacterized protein</fullName>
    </submittedName>
</protein>
<evidence type="ECO:0000313" key="2">
    <source>
        <dbReference type="EMBL" id="SUX32662.1"/>
    </source>
</evidence>
<name>A0AAX2M880_CHRVL</name>
<organism evidence="2 3">
    <name type="scientific">Chromobacterium violaceum</name>
    <dbReference type="NCBI Taxonomy" id="536"/>
    <lineage>
        <taxon>Bacteria</taxon>
        <taxon>Pseudomonadati</taxon>
        <taxon>Pseudomonadota</taxon>
        <taxon>Betaproteobacteria</taxon>
        <taxon>Neisseriales</taxon>
        <taxon>Chromobacteriaceae</taxon>
        <taxon>Chromobacterium</taxon>
    </lineage>
</organism>
<evidence type="ECO:0000313" key="3">
    <source>
        <dbReference type="Proteomes" id="UP000254029"/>
    </source>
</evidence>
<comment type="caution">
    <text evidence="2">The sequence shown here is derived from an EMBL/GenBank/DDBJ whole genome shotgun (WGS) entry which is preliminary data.</text>
</comment>
<feature type="compositionally biased region" description="Polar residues" evidence="1">
    <location>
        <begin position="41"/>
        <end position="61"/>
    </location>
</feature>
<dbReference type="Proteomes" id="UP000254029">
    <property type="component" value="Unassembled WGS sequence"/>
</dbReference>
<evidence type="ECO:0000256" key="1">
    <source>
        <dbReference type="SAM" id="MobiDB-lite"/>
    </source>
</evidence>
<reference evidence="2 3" key="1">
    <citation type="submission" date="2018-06" db="EMBL/GenBank/DDBJ databases">
        <authorList>
            <consortium name="Pathogen Informatics"/>
            <person name="Doyle S."/>
        </authorList>
    </citation>
    <scope>NUCLEOTIDE SEQUENCE [LARGE SCALE GENOMIC DNA]</scope>
    <source>
        <strain evidence="2 3">NCTC8684</strain>
    </source>
</reference>
<proteinExistence type="predicted"/>
<dbReference type="EMBL" id="UIGR01000001">
    <property type="protein sequence ID" value="SUX32662.1"/>
    <property type="molecule type" value="Genomic_DNA"/>
</dbReference>
<accession>A0AAX2M880</accession>